<evidence type="ECO:0000313" key="2">
    <source>
        <dbReference type="Proteomes" id="UP000485058"/>
    </source>
</evidence>
<accession>A0A699YG74</accession>
<proteinExistence type="predicted"/>
<dbReference type="EMBL" id="BLLF01000215">
    <property type="protein sequence ID" value="GFH09190.1"/>
    <property type="molecule type" value="Genomic_DNA"/>
</dbReference>
<dbReference type="Proteomes" id="UP000485058">
    <property type="component" value="Unassembled WGS sequence"/>
</dbReference>
<protein>
    <submittedName>
        <fullName evidence="1">Uncharacterized protein</fullName>
    </submittedName>
</protein>
<evidence type="ECO:0000313" key="1">
    <source>
        <dbReference type="EMBL" id="GFH09190.1"/>
    </source>
</evidence>
<dbReference type="AlphaFoldDB" id="A0A699YG74"/>
<gene>
    <name evidence="1" type="ORF">HaLaN_04290</name>
</gene>
<organism evidence="1 2">
    <name type="scientific">Haematococcus lacustris</name>
    <name type="common">Green alga</name>
    <name type="synonym">Haematococcus pluvialis</name>
    <dbReference type="NCBI Taxonomy" id="44745"/>
    <lineage>
        <taxon>Eukaryota</taxon>
        <taxon>Viridiplantae</taxon>
        <taxon>Chlorophyta</taxon>
        <taxon>core chlorophytes</taxon>
        <taxon>Chlorophyceae</taxon>
        <taxon>CS clade</taxon>
        <taxon>Chlamydomonadales</taxon>
        <taxon>Haematococcaceae</taxon>
        <taxon>Haematococcus</taxon>
    </lineage>
</organism>
<reference evidence="1 2" key="1">
    <citation type="submission" date="2020-02" db="EMBL/GenBank/DDBJ databases">
        <title>Draft genome sequence of Haematococcus lacustris strain NIES-144.</title>
        <authorList>
            <person name="Morimoto D."/>
            <person name="Nakagawa S."/>
            <person name="Yoshida T."/>
            <person name="Sawayama S."/>
        </authorList>
    </citation>
    <scope>NUCLEOTIDE SEQUENCE [LARGE SCALE GENOMIC DNA]</scope>
    <source>
        <strain evidence="1 2">NIES-144</strain>
    </source>
</reference>
<name>A0A699YG74_HAELA</name>
<comment type="caution">
    <text evidence="1">The sequence shown here is derived from an EMBL/GenBank/DDBJ whole genome shotgun (WGS) entry which is preliminary data.</text>
</comment>
<keyword evidence="2" id="KW-1185">Reference proteome</keyword>
<sequence>MQRLSKAHSVTATSIKRLPLPHFGLLLGAGQGRRRVLVGLTLSFRTGVTEAIQSPKCTRWEGGLAIRHQLPRALPEPSAF</sequence>
<feature type="non-terminal residue" evidence="1">
    <location>
        <position position="1"/>
    </location>
</feature>